<sequence>MTKALITILILTILSCNNSDNSNASSSSDTKQVEKTDTFPVKELFVENGDEEGWGADIRLSIISNSETDTSKVFTAISTYEGKRLGLLVSIPKKKEGDKGFASGITLKSIGAESDNLLKVLSKLYKQKVDTTLKFTSSVSVTYVNLDEFAKSLGAEDGGQYKTENQYKLFYEGEKEGDYAEIYLNINPTEHWIELKEKDEEYRPVIIKFLRQ</sequence>
<dbReference type="PROSITE" id="PS51257">
    <property type="entry name" value="PROKAR_LIPOPROTEIN"/>
    <property type="match status" value="1"/>
</dbReference>
<dbReference type="AlphaFoldDB" id="A0A4Q1CMQ3"/>
<dbReference type="Proteomes" id="UP000290204">
    <property type="component" value="Unassembled WGS sequence"/>
</dbReference>
<gene>
    <name evidence="1" type="ORF">ESA94_03420</name>
</gene>
<dbReference type="EMBL" id="SDHW01000001">
    <property type="protein sequence ID" value="RXK62074.1"/>
    <property type="molecule type" value="Genomic_DNA"/>
</dbReference>
<organism evidence="1 2">
    <name type="scientific">Lacibacter luteus</name>
    <dbReference type="NCBI Taxonomy" id="2508719"/>
    <lineage>
        <taxon>Bacteria</taxon>
        <taxon>Pseudomonadati</taxon>
        <taxon>Bacteroidota</taxon>
        <taxon>Chitinophagia</taxon>
        <taxon>Chitinophagales</taxon>
        <taxon>Chitinophagaceae</taxon>
        <taxon>Lacibacter</taxon>
    </lineage>
</organism>
<accession>A0A4Q1CMQ3</accession>
<reference evidence="1 2" key="1">
    <citation type="submission" date="2019-01" db="EMBL/GenBank/DDBJ databases">
        <title>Lacibacter sp. strain TTM-7.</title>
        <authorList>
            <person name="Chen W.-M."/>
        </authorList>
    </citation>
    <scope>NUCLEOTIDE SEQUENCE [LARGE SCALE GENOMIC DNA]</scope>
    <source>
        <strain evidence="1 2">TTM-7</strain>
    </source>
</reference>
<dbReference type="RefSeq" id="WP_129129446.1">
    <property type="nucleotide sequence ID" value="NZ_SDHW01000001.1"/>
</dbReference>
<proteinExistence type="predicted"/>
<dbReference type="OrthoDB" id="2989979at2"/>
<name>A0A4Q1CMQ3_9BACT</name>
<evidence type="ECO:0000313" key="2">
    <source>
        <dbReference type="Proteomes" id="UP000290204"/>
    </source>
</evidence>
<protein>
    <submittedName>
        <fullName evidence="1">Uncharacterized protein</fullName>
    </submittedName>
</protein>
<keyword evidence="2" id="KW-1185">Reference proteome</keyword>
<evidence type="ECO:0000313" key="1">
    <source>
        <dbReference type="EMBL" id="RXK62074.1"/>
    </source>
</evidence>
<comment type="caution">
    <text evidence="1">The sequence shown here is derived from an EMBL/GenBank/DDBJ whole genome shotgun (WGS) entry which is preliminary data.</text>
</comment>